<dbReference type="RefSeq" id="WP_409142229.1">
    <property type="nucleotide sequence ID" value="NZ_SRMP02000045.1"/>
</dbReference>
<dbReference type="Proteomes" id="UP001517367">
    <property type="component" value="Unassembled WGS sequence"/>
</dbReference>
<evidence type="ECO:0000256" key="1">
    <source>
        <dbReference type="SAM" id="Phobius"/>
    </source>
</evidence>
<reference evidence="2 3" key="1">
    <citation type="submission" date="2024-12" db="EMBL/GenBank/DDBJ databases">
        <authorList>
            <person name="Hu S."/>
        </authorList>
    </citation>
    <scope>NUCLEOTIDE SEQUENCE [LARGE SCALE GENOMIC DNA]</scope>
    <source>
        <strain evidence="2 3">P-25</strain>
    </source>
</reference>
<evidence type="ECO:0000313" key="2">
    <source>
        <dbReference type="EMBL" id="MFN0293060.1"/>
    </source>
</evidence>
<keyword evidence="1" id="KW-1133">Transmembrane helix</keyword>
<keyword evidence="1" id="KW-0812">Transmembrane</keyword>
<accession>A0ABW9JLE1</accession>
<keyword evidence="1" id="KW-0472">Membrane</keyword>
<keyword evidence="3" id="KW-1185">Reference proteome</keyword>
<name>A0ABW9JLE1_9SPHI</name>
<protein>
    <submittedName>
        <fullName evidence="2">Uncharacterized protein</fullName>
    </submittedName>
</protein>
<proteinExistence type="predicted"/>
<dbReference type="EMBL" id="SRMP02000045">
    <property type="protein sequence ID" value="MFN0293060.1"/>
    <property type="molecule type" value="Genomic_DNA"/>
</dbReference>
<feature type="transmembrane region" description="Helical" evidence="1">
    <location>
        <begin position="46"/>
        <end position="65"/>
    </location>
</feature>
<organism evidence="2 3">
    <name type="scientific">Pedobacter helvus</name>
    <dbReference type="NCBI Taxonomy" id="2563444"/>
    <lineage>
        <taxon>Bacteria</taxon>
        <taxon>Pseudomonadati</taxon>
        <taxon>Bacteroidota</taxon>
        <taxon>Sphingobacteriia</taxon>
        <taxon>Sphingobacteriales</taxon>
        <taxon>Sphingobacteriaceae</taxon>
        <taxon>Pedobacter</taxon>
    </lineage>
</organism>
<comment type="caution">
    <text evidence="2">The sequence shown here is derived from an EMBL/GenBank/DDBJ whole genome shotgun (WGS) entry which is preliminary data.</text>
</comment>
<gene>
    <name evidence="2" type="ORF">E5L68_016830</name>
</gene>
<sequence>MAMQHMPDKDFDQLFKNRFTDAEIEPSADLWGNIAQQLEPKRKRNFPMMWMAAASVIVVASVMLFTQRSEKVQLQGATVELATAKPADDTQTVQVAAIEGSATVNTTVLSDAAVSNRRLVNNAIAKVTPPTEIKDVEKDNFIALQPSEGIDRLDIKREEIKPLDVTPKETIVKEYAEDRMIAMRDTKGTGVAYVDPDEETNDNKKGIRNVGDLVNYVVDKVDKRDKKLIKFDTDDDDNSSIIGLNIGFLKLNKKK</sequence>
<evidence type="ECO:0000313" key="3">
    <source>
        <dbReference type="Proteomes" id="UP001517367"/>
    </source>
</evidence>